<name>A0ABP7NIS8_9GAMM</name>
<dbReference type="InterPro" id="IPR050266">
    <property type="entry name" value="AB_hydrolase_sf"/>
</dbReference>
<reference evidence="3" key="1">
    <citation type="journal article" date="2019" name="Int. J. Syst. Evol. Microbiol.">
        <title>The Global Catalogue of Microorganisms (GCM) 10K type strain sequencing project: providing services to taxonomists for standard genome sequencing and annotation.</title>
        <authorList>
            <consortium name="The Broad Institute Genomics Platform"/>
            <consortium name="The Broad Institute Genome Sequencing Center for Infectious Disease"/>
            <person name="Wu L."/>
            <person name="Ma J."/>
        </authorList>
    </citation>
    <scope>NUCLEOTIDE SEQUENCE [LARGE SCALE GENOMIC DNA]</scope>
    <source>
        <strain evidence="3">JCM 17555</strain>
    </source>
</reference>
<comment type="caution">
    <text evidence="2">The sequence shown here is derived from an EMBL/GenBank/DDBJ whole genome shotgun (WGS) entry which is preliminary data.</text>
</comment>
<gene>
    <name evidence="2" type="ORF">GCM10022278_01040</name>
</gene>
<dbReference type="GO" id="GO:0016787">
    <property type="term" value="F:hydrolase activity"/>
    <property type="evidence" value="ECO:0007669"/>
    <property type="project" value="UniProtKB-KW"/>
</dbReference>
<sequence length="240" mass="26125">MNVPSCSVVLIPGFMLDETLWDEFSQHLPENWRLVHAPLTGGTTIPEIARQIATISPDRFVLIGFSLGGYIARQLAADFPDQVMALVLIASSLREDTDQQAKVKAQAVQASSETSFRGLSNTAIATSLHPSRSSDKAVISRIKTMGQRLGYEALALQSSFSRAGVPTDLIRCPTLVVASSGDAMRTLEEADELVEAIPGALLQLINDSGHMIPLEQPRKLAQLILAWVMQVLQTTEKHDH</sequence>
<accession>A0ABP7NIS8</accession>
<keyword evidence="2" id="KW-0378">Hydrolase</keyword>
<dbReference type="SUPFAM" id="SSF53474">
    <property type="entry name" value="alpha/beta-Hydrolases"/>
    <property type="match status" value="1"/>
</dbReference>
<dbReference type="InterPro" id="IPR000073">
    <property type="entry name" value="AB_hydrolase_1"/>
</dbReference>
<dbReference type="Pfam" id="PF00561">
    <property type="entry name" value="Abhydrolase_1"/>
    <property type="match status" value="1"/>
</dbReference>
<dbReference type="EMBL" id="BAABBO010000001">
    <property type="protein sequence ID" value="GAA3945657.1"/>
    <property type="molecule type" value="Genomic_DNA"/>
</dbReference>
<dbReference type="PRINTS" id="PR00111">
    <property type="entry name" value="ABHYDROLASE"/>
</dbReference>
<dbReference type="PANTHER" id="PTHR43798">
    <property type="entry name" value="MONOACYLGLYCEROL LIPASE"/>
    <property type="match status" value="1"/>
</dbReference>
<organism evidence="2 3">
    <name type="scientific">Allohahella marinimesophila</name>
    <dbReference type="NCBI Taxonomy" id="1054972"/>
    <lineage>
        <taxon>Bacteria</taxon>
        <taxon>Pseudomonadati</taxon>
        <taxon>Pseudomonadota</taxon>
        <taxon>Gammaproteobacteria</taxon>
        <taxon>Oceanospirillales</taxon>
        <taxon>Hahellaceae</taxon>
        <taxon>Allohahella</taxon>
    </lineage>
</organism>
<evidence type="ECO:0000313" key="2">
    <source>
        <dbReference type="EMBL" id="GAA3945657.1"/>
    </source>
</evidence>
<protein>
    <submittedName>
        <fullName evidence="2">Alpha/beta hydrolase</fullName>
    </submittedName>
</protein>
<dbReference type="RefSeq" id="WP_344802196.1">
    <property type="nucleotide sequence ID" value="NZ_BAABBO010000001.1"/>
</dbReference>
<dbReference type="Gene3D" id="3.40.50.1820">
    <property type="entry name" value="alpha/beta hydrolase"/>
    <property type="match status" value="1"/>
</dbReference>
<evidence type="ECO:0000313" key="3">
    <source>
        <dbReference type="Proteomes" id="UP001501337"/>
    </source>
</evidence>
<proteinExistence type="predicted"/>
<evidence type="ECO:0000259" key="1">
    <source>
        <dbReference type="Pfam" id="PF00561"/>
    </source>
</evidence>
<dbReference type="InterPro" id="IPR029058">
    <property type="entry name" value="AB_hydrolase_fold"/>
</dbReference>
<keyword evidence="3" id="KW-1185">Reference proteome</keyword>
<feature type="domain" description="AB hydrolase-1" evidence="1">
    <location>
        <begin position="52"/>
        <end position="216"/>
    </location>
</feature>
<dbReference type="Proteomes" id="UP001501337">
    <property type="component" value="Unassembled WGS sequence"/>
</dbReference>